<dbReference type="Proteomes" id="UP000092420">
    <property type="component" value="Unassembled WGS sequence"/>
</dbReference>
<accession>A0A150JJR1</accession>
<accession>A0A150JLX5</accession>
<dbReference type="SUPFAM" id="SSF51905">
    <property type="entry name" value="FAD/NAD(P)-binding domain"/>
    <property type="match status" value="1"/>
</dbReference>
<reference evidence="2 4" key="1">
    <citation type="journal article" date="2016" name="ISME J.">
        <title>Chasing the elusive Euryarchaeota class WSA2: genomes reveal a uniquely fastidious methyl-reducing methanogen.</title>
        <authorList>
            <person name="Nobu M.K."/>
            <person name="Narihiro T."/>
            <person name="Kuroda K."/>
            <person name="Mei R."/>
            <person name="Liu W.T."/>
        </authorList>
    </citation>
    <scope>NUCLEOTIDE SEQUENCE [LARGE SCALE GENOMIC DNA]</scope>
    <source>
        <strain evidence="2">ADurb1013_Bin02101</strain>
        <strain evidence="3">ADurb1213_Bin02801</strain>
    </source>
</reference>
<dbReference type="InterPro" id="IPR050407">
    <property type="entry name" value="Geranylgeranyl_reductase"/>
</dbReference>
<proteinExistence type="predicted"/>
<evidence type="ECO:0000313" key="3">
    <source>
        <dbReference type="EMBL" id="KYC58212.1"/>
    </source>
</evidence>
<keyword evidence="2" id="KW-0560">Oxidoreductase</keyword>
<comment type="caution">
    <text evidence="2">The sequence shown here is derived from an EMBL/GenBank/DDBJ whole genome shotgun (WGS) entry which is preliminary data.</text>
</comment>
<dbReference type="AlphaFoldDB" id="A0A150JD36"/>
<dbReference type="EMBL" id="LNJB01000003">
    <property type="protein sequence ID" value="KYC55153.1"/>
    <property type="molecule type" value="Genomic_DNA"/>
</dbReference>
<feature type="domain" description="FAD-binding" evidence="1">
    <location>
        <begin position="5"/>
        <end position="164"/>
    </location>
</feature>
<accession>A0A150JD36</accession>
<dbReference type="Pfam" id="PF01494">
    <property type="entry name" value="FAD_binding_3"/>
    <property type="match status" value="1"/>
</dbReference>
<dbReference type="InterPro" id="IPR011777">
    <property type="entry name" value="Geranylgeranyl_Rdtase_fam"/>
</dbReference>
<dbReference type="NCBIfam" id="TIGR02032">
    <property type="entry name" value="GG-red-SF"/>
    <property type="match status" value="1"/>
</dbReference>
<dbReference type="PANTHER" id="PTHR42685">
    <property type="entry name" value="GERANYLGERANYL DIPHOSPHATE REDUCTASE"/>
    <property type="match status" value="1"/>
</dbReference>
<gene>
    <name evidence="2" type="ORF">AN188_00378</name>
    <name evidence="3" type="ORF">APG09_00491</name>
</gene>
<dbReference type="PATRIC" id="fig|1706435.3.peg.482"/>
<evidence type="ECO:0000313" key="2">
    <source>
        <dbReference type="EMBL" id="KYC55153.1"/>
    </source>
</evidence>
<sequence length="371" mass="42002">MNYESDVAIVGAGPAGSTAAYVLAKLGLNVIIIDKSSFPREKLCGGLLSSKSVRLLEKIFDETEESLNKKIINFSSNIFQVMFKEKTLAKYYSKTPTYFVERTVYDNFLLDKAISSGATFIQNETVKKVDLDSNALFTSKGNKIISKYIVGADGANSIVRKEFENNGIICKDIWRNSLGITLEISIDKKKLPIEKNIICLYFGYIKNGYAWIFPNMDKSIIGIGGLLKDINNDNINDMFIDFLISLGFDKKTIDSFIKKIRGHPIPFGNYIEKPIYKKTILIGDAAGFVNPITGEGIYYAHKSAEIAANAILKDYINQGKLEEDYINNLNLFLLPELFNSKKSRNLYFKIFNNYYLAKIASFYMFKNTKYY</sequence>
<dbReference type="InterPro" id="IPR036188">
    <property type="entry name" value="FAD/NAD-bd_sf"/>
</dbReference>
<evidence type="ECO:0000313" key="4">
    <source>
        <dbReference type="Proteomes" id="UP000092420"/>
    </source>
</evidence>
<protein>
    <submittedName>
        <fullName evidence="2">Digeranylgeranylglycerophospholipid reductase</fullName>
        <ecNumber evidence="2">1.3.7.11</ecNumber>
    </submittedName>
</protein>
<dbReference type="GO" id="GO:0071949">
    <property type="term" value="F:FAD binding"/>
    <property type="evidence" value="ECO:0007669"/>
    <property type="project" value="InterPro"/>
</dbReference>
<dbReference type="PRINTS" id="PR00420">
    <property type="entry name" value="RNGMNOXGNASE"/>
</dbReference>
<dbReference type="PANTHER" id="PTHR42685:SF22">
    <property type="entry name" value="CONDITIONED MEDIUM FACTOR RECEPTOR 1"/>
    <property type="match status" value="1"/>
</dbReference>
<dbReference type="Gene3D" id="3.50.50.60">
    <property type="entry name" value="FAD/NAD(P)-binding domain"/>
    <property type="match status" value="1"/>
</dbReference>
<organism evidence="2 4">
    <name type="scientific">Candidatus Methanofastidiosum methylothiophilum</name>
    <dbReference type="NCBI Taxonomy" id="1705564"/>
    <lineage>
        <taxon>Archaea</taxon>
        <taxon>Methanobacteriati</taxon>
        <taxon>Methanobacteriota</taxon>
        <taxon>Stenosarchaea group</taxon>
        <taxon>Candidatus Methanofastidiosia</taxon>
        <taxon>Candidatus Methanofastidiosales</taxon>
        <taxon>Candidatus Methanofastidiosaceae</taxon>
        <taxon>Candidatus Methanofastidiosum</taxon>
    </lineage>
</organism>
<evidence type="ECO:0000259" key="1">
    <source>
        <dbReference type="Pfam" id="PF01494"/>
    </source>
</evidence>
<name>A0A150JD36_9EURY</name>
<dbReference type="GO" id="GO:0016628">
    <property type="term" value="F:oxidoreductase activity, acting on the CH-CH group of donors, NAD or NADP as acceptor"/>
    <property type="evidence" value="ECO:0007669"/>
    <property type="project" value="InterPro"/>
</dbReference>
<dbReference type="EMBL" id="LNJE01000004">
    <property type="protein sequence ID" value="KYC58212.1"/>
    <property type="molecule type" value="Genomic_DNA"/>
</dbReference>
<dbReference type="InterPro" id="IPR002938">
    <property type="entry name" value="FAD-bd"/>
</dbReference>
<dbReference type="PATRIC" id="fig|1706433.3.peg.379"/>
<dbReference type="EC" id="1.3.7.11" evidence="2"/>